<dbReference type="InterPro" id="IPR038408">
    <property type="entry name" value="GNK2_sf"/>
</dbReference>
<dbReference type="Gene3D" id="3.30.430.20">
    <property type="entry name" value="Gnk2 domain, C-X8-C-X2-C motif"/>
    <property type="match status" value="1"/>
</dbReference>
<dbReference type="Proteomes" id="UP000266723">
    <property type="component" value="Unassembled WGS sequence"/>
</dbReference>
<dbReference type="InterPro" id="IPR045178">
    <property type="entry name" value="Fhl1/FHA1"/>
</dbReference>
<dbReference type="PROSITE" id="PS50006">
    <property type="entry name" value="FHA_DOMAIN"/>
    <property type="match status" value="1"/>
</dbReference>
<evidence type="ECO:0000256" key="1">
    <source>
        <dbReference type="ARBA" id="ARBA00022729"/>
    </source>
</evidence>
<reference evidence="5 6" key="1">
    <citation type="journal article" date="2020" name="BMC Genomics">
        <title>Intraspecific diversification of the crop wild relative Brassica cretica Lam. using demographic model selection.</title>
        <authorList>
            <person name="Kioukis A."/>
            <person name="Michalopoulou V.A."/>
            <person name="Briers L."/>
            <person name="Pirintsos S."/>
            <person name="Studholme D.J."/>
            <person name="Pavlidis P."/>
            <person name="Sarris P.F."/>
        </authorList>
    </citation>
    <scope>NUCLEOTIDE SEQUENCE [LARGE SCALE GENOMIC DNA]</scope>
    <source>
        <strain evidence="6">cv. PFS-1207/04</strain>
    </source>
</reference>
<sequence length="213" mass="23591">MAATSIESSDVEVGFAKLQGEDFEYYMQTYSIVLGRNSKKSTVDVDLSSLGGGMNISRNHARIFYDFTRRSQNNFIGKLDTGAGLIHYNVPNLTETDPKTFDDELGELFDGIRSEAALRESRGLGKGKTKLTPVVTLNGLVHCTRDLSPLDCDQCFAAAVGSFMTACHNKKGCRVLYNSCYVRYEFYPFYFRLDGLVKPNTSVGTVSSIRLSP</sequence>
<evidence type="ECO:0000256" key="2">
    <source>
        <dbReference type="ARBA" id="ARBA00022737"/>
    </source>
</evidence>
<dbReference type="Pfam" id="PF01657">
    <property type="entry name" value="Stress-antifung"/>
    <property type="match status" value="1"/>
</dbReference>
<evidence type="ECO:0000313" key="6">
    <source>
        <dbReference type="Proteomes" id="UP000266723"/>
    </source>
</evidence>
<proteinExistence type="predicted"/>
<dbReference type="PROSITE" id="PS51473">
    <property type="entry name" value="GNK2"/>
    <property type="match status" value="1"/>
</dbReference>
<keyword evidence="6" id="KW-1185">Reference proteome</keyword>
<organism evidence="5 6">
    <name type="scientific">Brassica cretica</name>
    <name type="common">Mustard</name>
    <dbReference type="NCBI Taxonomy" id="69181"/>
    <lineage>
        <taxon>Eukaryota</taxon>
        <taxon>Viridiplantae</taxon>
        <taxon>Streptophyta</taxon>
        <taxon>Embryophyta</taxon>
        <taxon>Tracheophyta</taxon>
        <taxon>Spermatophyta</taxon>
        <taxon>Magnoliopsida</taxon>
        <taxon>eudicotyledons</taxon>
        <taxon>Gunneridae</taxon>
        <taxon>Pentapetalae</taxon>
        <taxon>rosids</taxon>
        <taxon>malvids</taxon>
        <taxon>Brassicales</taxon>
        <taxon>Brassicaceae</taxon>
        <taxon>Brassiceae</taxon>
        <taxon>Brassica</taxon>
    </lineage>
</organism>
<feature type="domain" description="Gnk2-homologous" evidence="4">
    <location>
        <begin position="83"/>
        <end position="189"/>
    </location>
</feature>
<comment type="caution">
    <text evidence="5">The sequence shown here is derived from an EMBL/GenBank/DDBJ whole genome shotgun (WGS) entry which is preliminary data.</text>
</comment>
<evidence type="ECO:0000259" key="3">
    <source>
        <dbReference type="PROSITE" id="PS50006"/>
    </source>
</evidence>
<evidence type="ECO:0000313" key="5">
    <source>
        <dbReference type="EMBL" id="KAF3566534.1"/>
    </source>
</evidence>
<dbReference type="EMBL" id="QGKV02000759">
    <property type="protein sequence ID" value="KAF3566534.1"/>
    <property type="molecule type" value="Genomic_DNA"/>
</dbReference>
<dbReference type="SUPFAM" id="SSF49879">
    <property type="entry name" value="SMAD/FHA domain"/>
    <property type="match status" value="1"/>
</dbReference>
<dbReference type="PANTHER" id="PTHR21712">
    <property type="entry name" value="PRE-RRNA-PROCESSING PROTEIN FHL1"/>
    <property type="match status" value="1"/>
</dbReference>
<evidence type="ECO:0008006" key="7">
    <source>
        <dbReference type="Google" id="ProtNLM"/>
    </source>
</evidence>
<keyword evidence="2" id="KW-0677">Repeat</keyword>
<dbReference type="InterPro" id="IPR008984">
    <property type="entry name" value="SMAD_FHA_dom_sf"/>
</dbReference>
<dbReference type="PANTHER" id="PTHR21712:SF39">
    <property type="entry name" value="FHA DOMAIN-CONTAINING PROTEIN"/>
    <property type="match status" value="1"/>
</dbReference>
<dbReference type="InterPro" id="IPR002902">
    <property type="entry name" value="GNK2"/>
</dbReference>
<accession>A0ABQ7D4J9</accession>
<gene>
    <name evidence="5" type="ORF">DY000_02011130</name>
</gene>
<evidence type="ECO:0000259" key="4">
    <source>
        <dbReference type="PROSITE" id="PS51473"/>
    </source>
</evidence>
<name>A0ABQ7D4J9_BRACR</name>
<dbReference type="CDD" id="cd23509">
    <property type="entry name" value="Gnk2-like"/>
    <property type="match status" value="1"/>
</dbReference>
<dbReference type="InterPro" id="IPR000253">
    <property type="entry name" value="FHA_dom"/>
</dbReference>
<keyword evidence="1" id="KW-0732">Signal</keyword>
<protein>
    <recommendedName>
        <fullName evidence="7">Gnk2-homologous domain-containing protein</fullName>
    </recommendedName>
</protein>
<feature type="domain" description="FHA" evidence="3">
    <location>
        <begin position="32"/>
        <end position="75"/>
    </location>
</feature>